<sequence>MALTVRQKCTGTAIVSWFCGCSDPKFNQIKAY</sequence>
<reference evidence="1" key="1">
    <citation type="submission" date="2014-11" db="EMBL/GenBank/DDBJ databases">
        <authorList>
            <person name="Amaro Gonzalez C."/>
        </authorList>
    </citation>
    <scope>NUCLEOTIDE SEQUENCE</scope>
</reference>
<reference evidence="1" key="2">
    <citation type="journal article" date="2015" name="Fish Shellfish Immunol.">
        <title>Early steps in the European eel (Anguilla anguilla)-Vibrio vulnificus interaction in the gills: Role of the RtxA13 toxin.</title>
        <authorList>
            <person name="Callol A."/>
            <person name="Pajuelo D."/>
            <person name="Ebbesson L."/>
            <person name="Teles M."/>
            <person name="MacKenzie S."/>
            <person name="Amaro C."/>
        </authorList>
    </citation>
    <scope>NUCLEOTIDE SEQUENCE</scope>
</reference>
<proteinExistence type="predicted"/>
<dbReference type="AlphaFoldDB" id="A0A0E9RLF5"/>
<dbReference type="PROSITE" id="PS51257">
    <property type="entry name" value="PROKAR_LIPOPROTEIN"/>
    <property type="match status" value="1"/>
</dbReference>
<evidence type="ECO:0000313" key="1">
    <source>
        <dbReference type="EMBL" id="JAH29919.1"/>
    </source>
</evidence>
<organism evidence="1">
    <name type="scientific">Anguilla anguilla</name>
    <name type="common">European freshwater eel</name>
    <name type="synonym">Muraena anguilla</name>
    <dbReference type="NCBI Taxonomy" id="7936"/>
    <lineage>
        <taxon>Eukaryota</taxon>
        <taxon>Metazoa</taxon>
        <taxon>Chordata</taxon>
        <taxon>Craniata</taxon>
        <taxon>Vertebrata</taxon>
        <taxon>Euteleostomi</taxon>
        <taxon>Actinopterygii</taxon>
        <taxon>Neopterygii</taxon>
        <taxon>Teleostei</taxon>
        <taxon>Anguilliformes</taxon>
        <taxon>Anguillidae</taxon>
        <taxon>Anguilla</taxon>
    </lineage>
</organism>
<dbReference type="EMBL" id="GBXM01078658">
    <property type="protein sequence ID" value="JAH29919.1"/>
    <property type="molecule type" value="Transcribed_RNA"/>
</dbReference>
<protein>
    <submittedName>
        <fullName evidence="1">Uncharacterized protein</fullName>
    </submittedName>
</protein>
<name>A0A0E9RLF5_ANGAN</name>
<accession>A0A0E9RLF5</accession>